<gene>
    <name evidence="2" type="ORF">SAMN06265222_116112</name>
</gene>
<name>A0ABY1QJM0_9BACT</name>
<dbReference type="EMBL" id="FXUG01000016">
    <property type="protein sequence ID" value="SMP73391.1"/>
    <property type="molecule type" value="Genomic_DNA"/>
</dbReference>
<feature type="chain" id="PRO_5047350031" evidence="1">
    <location>
        <begin position="22"/>
        <end position="268"/>
    </location>
</feature>
<comment type="caution">
    <text evidence="2">The sequence shown here is derived from an EMBL/GenBank/DDBJ whole genome shotgun (WGS) entry which is preliminary data.</text>
</comment>
<feature type="signal peptide" evidence="1">
    <location>
        <begin position="1"/>
        <end position="21"/>
    </location>
</feature>
<dbReference type="InterPro" id="IPR019613">
    <property type="entry name" value="DUF4198"/>
</dbReference>
<organism evidence="2 3">
    <name type="scientific">Neorhodopirellula lusitana</name>
    <dbReference type="NCBI Taxonomy" id="445327"/>
    <lineage>
        <taxon>Bacteria</taxon>
        <taxon>Pseudomonadati</taxon>
        <taxon>Planctomycetota</taxon>
        <taxon>Planctomycetia</taxon>
        <taxon>Pirellulales</taxon>
        <taxon>Pirellulaceae</taxon>
        <taxon>Neorhodopirellula</taxon>
    </lineage>
</organism>
<keyword evidence="1" id="KW-0732">Signal</keyword>
<reference evidence="2 3" key="1">
    <citation type="submission" date="2017-05" db="EMBL/GenBank/DDBJ databases">
        <authorList>
            <person name="Varghese N."/>
            <person name="Submissions S."/>
        </authorList>
    </citation>
    <scope>NUCLEOTIDE SEQUENCE [LARGE SCALE GENOMIC DNA]</scope>
    <source>
        <strain evidence="2 3">DSM 25457</strain>
    </source>
</reference>
<sequence>MSRLLIPALLVALLIPSTTHAHKLWVRPSQTVLSGSEPWVTFDAAVSNDLFYFNHVPLRLNGLTITAPDGTSVEGENQATGKYRSVFDLPLTQQGTYRVAIINEGVFASWEEDGQRRRMRGTAESLKADIPSSATNVNITESIGRVETFVTNGAPTTDSLKVTGKGIELVPVTHPNDLYAGEKATFRMLVNGEPAPSLEIELVRGETRYRNSLDETTLTTNANGEFEYTFTEPGMYWLDTSSTDKQTSIPNATSRRMGYAATLEVLPQ</sequence>
<dbReference type="RefSeq" id="WP_283434756.1">
    <property type="nucleotide sequence ID" value="NZ_FXUG01000016.1"/>
</dbReference>
<evidence type="ECO:0000313" key="3">
    <source>
        <dbReference type="Proteomes" id="UP001158067"/>
    </source>
</evidence>
<accession>A0ABY1QJM0</accession>
<proteinExistence type="predicted"/>
<keyword evidence="3" id="KW-1185">Reference proteome</keyword>
<dbReference type="Pfam" id="PF10670">
    <property type="entry name" value="DUF4198"/>
    <property type="match status" value="1"/>
</dbReference>
<evidence type="ECO:0000256" key="1">
    <source>
        <dbReference type="SAM" id="SignalP"/>
    </source>
</evidence>
<protein>
    <submittedName>
        <fullName evidence="2">Uncharacterized conserved protein, contains GH25 family domain</fullName>
    </submittedName>
</protein>
<dbReference type="Proteomes" id="UP001158067">
    <property type="component" value="Unassembled WGS sequence"/>
</dbReference>
<evidence type="ECO:0000313" key="2">
    <source>
        <dbReference type="EMBL" id="SMP73391.1"/>
    </source>
</evidence>